<evidence type="ECO:0000313" key="1">
    <source>
        <dbReference type="EMBL" id="KUM51336.1"/>
    </source>
</evidence>
<sequence>MLLASLWGMSNGAGAVPAGGAAAGAAAGPPSYPPPPFLSYSFYFFRKRIDTERLRYDTTLHSPVSHLFYRLPNIPQFPFSSRTPRLSVTYAFFTPSVRFIIQPSIGNPTQSFRFDLMEPTGGGTY</sequence>
<geneLocation type="mitochondrion" evidence="1"/>
<gene>
    <name evidence="1" type="ORF">ABT39_MTgene1183</name>
</gene>
<comment type="caution">
    <text evidence="1">The sequence shown here is derived from an EMBL/GenBank/DDBJ whole genome shotgun (WGS) entry which is preliminary data.</text>
</comment>
<reference evidence="1" key="1">
    <citation type="journal article" date="2015" name="Genome Biol. Evol.">
        <title>Organellar Genomes of White Spruce (Picea glauca): Assembly and Annotation.</title>
        <authorList>
            <person name="Jackman S.D."/>
            <person name="Warren R.L."/>
            <person name="Gibb E.A."/>
            <person name="Vandervalk B.P."/>
            <person name="Mohamadi H."/>
            <person name="Chu J."/>
            <person name="Raymond A."/>
            <person name="Pleasance S."/>
            <person name="Coope R."/>
            <person name="Wildung M.R."/>
            <person name="Ritland C.E."/>
            <person name="Bousquet J."/>
            <person name="Jones S.J."/>
            <person name="Bohlmann J."/>
            <person name="Birol I."/>
        </authorList>
    </citation>
    <scope>NUCLEOTIDE SEQUENCE [LARGE SCALE GENOMIC DNA]</scope>
    <source>
        <tissue evidence="1">Flushing bud</tissue>
    </source>
</reference>
<dbReference type="EMBL" id="LKAM01000001">
    <property type="protein sequence ID" value="KUM51336.1"/>
    <property type="molecule type" value="Genomic_DNA"/>
</dbReference>
<name>A0A117NJD3_PICGL</name>
<organism evidence="1">
    <name type="scientific">Picea glauca</name>
    <name type="common">White spruce</name>
    <name type="synonym">Pinus glauca</name>
    <dbReference type="NCBI Taxonomy" id="3330"/>
    <lineage>
        <taxon>Eukaryota</taxon>
        <taxon>Viridiplantae</taxon>
        <taxon>Streptophyta</taxon>
        <taxon>Embryophyta</taxon>
        <taxon>Tracheophyta</taxon>
        <taxon>Spermatophyta</taxon>
        <taxon>Pinopsida</taxon>
        <taxon>Pinidae</taxon>
        <taxon>Conifers I</taxon>
        <taxon>Pinales</taxon>
        <taxon>Pinaceae</taxon>
        <taxon>Picea</taxon>
    </lineage>
</organism>
<proteinExistence type="predicted"/>
<dbReference type="AlphaFoldDB" id="A0A117NJD3"/>
<protein>
    <submittedName>
        <fullName evidence="1">Uncharacterized protein</fullName>
    </submittedName>
</protein>
<keyword evidence="1" id="KW-0496">Mitochondrion</keyword>
<accession>A0A117NJD3</accession>